<protein>
    <recommendedName>
        <fullName evidence="4">Ubiquitin-like protease family profile domain-containing protein</fullName>
    </recommendedName>
</protein>
<feature type="compositionally biased region" description="Basic and acidic residues" evidence="1">
    <location>
        <begin position="311"/>
        <end position="321"/>
    </location>
</feature>
<organism evidence="2 3">
    <name type="scientific">Apiospora hydei</name>
    <dbReference type="NCBI Taxonomy" id="1337664"/>
    <lineage>
        <taxon>Eukaryota</taxon>
        <taxon>Fungi</taxon>
        <taxon>Dikarya</taxon>
        <taxon>Ascomycota</taxon>
        <taxon>Pezizomycotina</taxon>
        <taxon>Sordariomycetes</taxon>
        <taxon>Xylariomycetidae</taxon>
        <taxon>Amphisphaeriales</taxon>
        <taxon>Apiosporaceae</taxon>
        <taxon>Apiospora</taxon>
    </lineage>
</organism>
<feature type="region of interest" description="Disordered" evidence="1">
    <location>
        <begin position="423"/>
        <end position="442"/>
    </location>
</feature>
<gene>
    <name evidence="2" type="ORF">PG997_010997</name>
</gene>
<dbReference type="RefSeq" id="XP_066664602.1">
    <property type="nucleotide sequence ID" value="XM_066815312.1"/>
</dbReference>
<comment type="caution">
    <text evidence="2">The sequence shown here is derived from an EMBL/GenBank/DDBJ whole genome shotgun (WGS) entry which is preliminary data.</text>
</comment>
<dbReference type="GeneID" id="92048372"/>
<evidence type="ECO:0000313" key="3">
    <source>
        <dbReference type="Proteomes" id="UP001433268"/>
    </source>
</evidence>
<reference evidence="2 3" key="1">
    <citation type="submission" date="2023-01" db="EMBL/GenBank/DDBJ databases">
        <title>Analysis of 21 Apiospora genomes using comparative genomics revels a genus with tremendous synthesis potential of carbohydrate active enzymes and secondary metabolites.</title>
        <authorList>
            <person name="Sorensen T."/>
        </authorList>
    </citation>
    <scope>NUCLEOTIDE SEQUENCE [LARGE SCALE GENOMIC DNA]</scope>
    <source>
        <strain evidence="2 3">CBS 114990</strain>
    </source>
</reference>
<accession>A0ABR1VHV1</accession>
<feature type="region of interest" description="Disordered" evidence="1">
    <location>
        <begin position="270"/>
        <end position="354"/>
    </location>
</feature>
<feature type="compositionally biased region" description="Basic residues" evidence="1">
    <location>
        <begin position="433"/>
        <end position="442"/>
    </location>
</feature>
<evidence type="ECO:0000256" key="1">
    <source>
        <dbReference type="SAM" id="MobiDB-lite"/>
    </source>
</evidence>
<feature type="compositionally biased region" description="Basic and acidic residues" evidence="1">
    <location>
        <begin position="270"/>
        <end position="287"/>
    </location>
</feature>
<dbReference type="EMBL" id="JAQQWN010000008">
    <property type="protein sequence ID" value="KAK8070794.1"/>
    <property type="molecule type" value="Genomic_DNA"/>
</dbReference>
<feature type="region of interest" description="Disordered" evidence="1">
    <location>
        <begin position="371"/>
        <end position="416"/>
    </location>
</feature>
<evidence type="ECO:0000313" key="2">
    <source>
        <dbReference type="EMBL" id="KAK8070794.1"/>
    </source>
</evidence>
<dbReference type="Proteomes" id="UP001433268">
    <property type="component" value="Unassembled WGS sequence"/>
</dbReference>
<name>A0ABR1VHV1_9PEZI</name>
<sequence>MKGWLPSAALVTALGTLVEHIVPPSLRSLLYVSNWEGDHFSLNGPSDSGVQAALDLTDAFLKIRVIDGVVRGNRQLHQIRQCAWSILTVNVERNHWVTVIIALTGQDDEDNDNKDYYTRVERISVIEGIDPGPMGDYKVNVYSCVEGLLRFAGLQFTDSEAEPLPENSWRQPIWVPTQNNAYSCGVRAYANIKTMLRRLATAWEAMAPDEGLKSLPPSATAAENRFLWDPMPGWFHYELERWEMVGSNAATIVRACDYQARIAVEVVKRARGPKDDPKKGETSEAKKAINVPNDDDDPFDDDDGMPFYEGWSDKMKQEVRRQYTGTGTPEREKKTPETDTSPEEDTPSPPPTLTERQVAIKEWAGVSVWLNPSPSVRRGGKKRPREDDVVDLTGNNDGGAIPISFNRTRADTGHYTNPFASRQAAAKSVMIRRGSRRPRGGA</sequence>
<keyword evidence="3" id="KW-1185">Reference proteome</keyword>
<dbReference type="Gene3D" id="3.40.395.10">
    <property type="entry name" value="Adenoviral Proteinase, Chain A"/>
    <property type="match status" value="1"/>
</dbReference>
<proteinExistence type="predicted"/>
<feature type="compositionally biased region" description="Acidic residues" evidence="1">
    <location>
        <begin position="293"/>
        <end position="304"/>
    </location>
</feature>
<evidence type="ECO:0008006" key="4">
    <source>
        <dbReference type="Google" id="ProtNLM"/>
    </source>
</evidence>